<dbReference type="PROSITE" id="PS50987">
    <property type="entry name" value="HTH_ARSR_2"/>
    <property type="match status" value="1"/>
</dbReference>
<evidence type="ECO:0000259" key="4">
    <source>
        <dbReference type="PROSITE" id="PS50987"/>
    </source>
</evidence>
<evidence type="ECO:0000313" key="6">
    <source>
        <dbReference type="Proteomes" id="UP000470772"/>
    </source>
</evidence>
<evidence type="ECO:0000313" key="5">
    <source>
        <dbReference type="EMBL" id="MUN28686.1"/>
    </source>
</evidence>
<evidence type="ECO:0000256" key="1">
    <source>
        <dbReference type="ARBA" id="ARBA00023015"/>
    </source>
</evidence>
<dbReference type="RefSeq" id="WP_156016383.1">
    <property type="nucleotide sequence ID" value="NZ_WGGD01000005.1"/>
</dbReference>
<keyword evidence="3" id="KW-0804">Transcription</keyword>
<dbReference type="PANTHER" id="PTHR33154:SF38">
    <property type="entry name" value="HTH ARSR-TYPE DOMAIN-CONTAINING PROTEIN"/>
    <property type="match status" value="1"/>
</dbReference>
<comment type="caution">
    <text evidence="5">The sequence shown here is derived from an EMBL/GenBank/DDBJ whole genome shotgun (WGS) entry which is preliminary data.</text>
</comment>
<sequence>MELTIQEPEEILKIAEALSVISRINILKLINNKPMSVTELTSELGMSKGNISNHIATLENAGLVVSEYENGIKGIKKIVKPKYSRIVIDLSP</sequence>
<keyword evidence="2" id="KW-0238">DNA-binding</keyword>
<dbReference type="AlphaFoldDB" id="A0A6A9QI68"/>
<name>A0A6A9QI68_SULME</name>
<dbReference type="Gene3D" id="1.10.10.10">
    <property type="entry name" value="Winged helix-like DNA-binding domain superfamily/Winged helix DNA-binding domain"/>
    <property type="match status" value="1"/>
</dbReference>
<dbReference type="EMBL" id="WGGD01000005">
    <property type="protein sequence ID" value="MUN28686.1"/>
    <property type="molecule type" value="Genomic_DNA"/>
</dbReference>
<evidence type="ECO:0000256" key="2">
    <source>
        <dbReference type="ARBA" id="ARBA00023125"/>
    </source>
</evidence>
<dbReference type="GO" id="GO:0003677">
    <property type="term" value="F:DNA binding"/>
    <property type="evidence" value="ECO:0007669"/>
    <property type="project" value="UniProtKB-KW"/>
</dbReference>
<dbReference type="InterPro" id="IPR036390">
    <property type="entry name" value="WH_DNA-bd_sf"/>
</dbReference>
<accession>A0A6A9QI68</accession>
<dbReference type="InterPro" id="IPR036388">
    <property type="entry name" value="WH-like_DNA-bd_sf"/>
</dbReference>
<dbReference type="SMART" id="SM00418">
    <property type="entry name" value="HTH_ARSR"/>
    <property type="match status" value="1"/>
</dbReference>
<feature type="domain" description="HTH arsR-type" evidence="4">
    <location>
        <begin position="3"/>
        <end position="92"/>
    </location>
</feature>
<organism evidence="5 6">
    <name type="scientific">Sulfuracidifex metallicus DSM 6482 = JCM 9184</name>
    <dbReference type="NCBI Taxonomy" id="523847"/>
    <lineage>
        <taxon>Archaea</taxon>
        <taxon>Thermoproteota</taxon>
        <taxon>Thermoprotei</taxon>
        <taxon>Sulfolobales</taxon>
        <taxon>Sulfolobaceae</taxon>
        <taxon>Sulfuracidifex</taxon>
    </lineage>
</organism>
<dbReference type="PANTHER" id="PTHR33154">
    <property type="entry name" value="TRANSCRIPTIONAL REGULATOR, ARSR FAMILY"/>
    <property type="match status" value="1"/>
</dbReference>
<dbReference type="GO" id="GO:0003700">
    <property type="term" value="F:DNA-binding transcription factor activity"/>
    <property type="evidence" value="ECO:0007669"/>
    <property type="project" value="InterPro"/>
</dbReference>
<dbReference type="SUPFAM" id="SSF46785">
    <property type="entry name" value="Winged helix' DNA-binding domain"/>
    <property type="match status" value="1"/>
</dbReference>
<dbReference type="Pfam" id="PF01022">
    <property type="entry name" value="HTH_5"/>
    <property type="match status" value="1"/>
</dbReference>
<dbReference type="Proteomes" id="UP000470772">
    <property type="component" value="Unassembled WGS sequence"/>
</dbReference>
<dbReference type="InterPro" id="IPR051081">
    <property type="entry name" value="HTH_MetalResp_TranReg"/>
</dbReference>
<protein>
    <submittedName>
        <fullName evidence="5">ArsR family transcriptional regulator</fullName>
    </submittedName>
</protein>
<keyword evidence="6" id="KW-1185">Reference proteome</keyword>
<evidence type="ECO:0000256" key="3">
    <source>
        <dbReference type="ARBA" id="ARBA00023163"/>
    </source>
</evidence>
<dbReference type="InterPro" id="IPR001845">
    <property type="entry name" value="HTH_ArsR_DNA-bd_dom"/>
</dbReference>
<reference evidence="5 6" key="1">
    <citation type="submission" date="2019-10" db="EMBL/GenBank/DDBJ databases">
        <title>Sequencing and Assembly of Multiple Reported Metal-Biooxidizing Members of the Extremely Thermoacidophilic Archaeal Family Sulfolobaceae.</title>
        <authorList>
            <person name="Counts J.A."/>
            <person name="Kelly R.M."/>
        </authorList>
    </citation>
    <scope>NUCLEOTIDE SEQUENCE [LARGE SCALE GENOMIC DNA]</scope>
    <source>
        <strain evidence="5 6">DSM 6482</strain>
    </source>
</reference>
<dbReference type="InterPro" id="IPR011991">
    <property type="entry name" value="ArsR-like_HTH"/>
</dbReference>
<gene>
    <name evidence="5" type="ORF">GC250_04350</name>
</gene>
<keyword evidence="1" id="KW-0805">Transcription regulation</keyword>
<proteinExistence type="predicted"/>
<dbReference type="CDD" id="cd00090">
    <property type="entry name" value="HTH_ARSR"/>
    <property type="match status" value="1"/>
</dbReference>